<dbReference type="Proteomes" id="UP000540685">
    <property type="component" value="Unassembled WGS sequence"/>
</dbReference>
<gene>
    <name evidence="9" type="ORF">F4562_003832</name>
</gene>
<evidence type="ECO:0000256" key="6">
    <source>
        <dbReference type="PIRSR" id="PIRSR625705-1"/>
    </source>
</evidence>
<dbReference type="Pfam" id="PF02838">
    <property type="entry name" value="Glyco_hydro_20b"/>
    <property type="match status" value="1"/>
</dbReference>
<dbReference type="Gene3D" id="3.20.20.80">
    <property type="entry name" value="Glycosidases"/>
    <property type="match status" value="1"/>
</dbReference>
<keyword evidence="5 9" id="KW-0326">Glycosidase</keyword>
<protein>
    <recommendedName>
        <fullName evidence="3">beta-N-acetylhexosaminidase</fullName>
        <ecNumber evidence="3">3.2.1.52</ecNumber>
    </recommendedName>
</protein>
<dbReference type="InterPro" id="IPR017853">
    <property type="entry name" value="GH"/>
</dbReference>
<proteinExistence type="inferred from homology"/>
<dbReference type="GO" id="GO:0005975">
    <property type="term" value="P:carbohydrate metabolic process"/>
    <property type="evidence" value="ECO:0007669"/>
    <property type="project" value="InterPro"/>
</dbReference>
<evidence type="ECO:0000256" key="2">
    <source>
        <dbReference type="ARBA" id="ARBA00006285"/>
    </source>
</evidence>
<dbReference type="CDD" id="cd06563">
    <property type="entry name" value="GH20_chitobiase-like"/>
    <property type="match status" value="1"/>
</dbReference>
<dbReference type="Gene3D" id="3.30.379.10">
    <property type="entry name" value="Chitobiase/beta-hexosaminidase domain 2-like"/>
    <property type="match status" value="1"/>
</dbReference>
<dbReference type="InterPro" id="IPR015882">
    <property type="entry name" value="HEX_bac_N"/>
</dbReference>
<dbReference type="GO" id="GO:0030203">
    <property type="term" value="P:glycosaminoglycan metabolic process"/>
    <property type="evidence" value="ECO:0007669"/>
    <property type="project" value="TreeGrafter"/>
</dbReference>
<organism evidence="9 10">
    <name type="scientific">Streptosporangium becharense</name>
    <dbReference type="NCBI Taxonomy" id="1816182"/>
    <lineage>
        <taxon>Bacteria</taxon>
        <taxon>Bacillati</taxon>
        <taxon>Actinomycetota</taxon>
        <taxon>Actinomycetes</taxon>
        <taxon>Streptosporangiales</taxon>
        <taxon>Streptosporangiaceae</taxon>
        <taxon>Streptosporangium</taxon>
    </lineage>
</organism>
<dbReference type="InterPro" id="IPR025705">
    <property type="entry name" value="Beta_hexosaminidase_sua/sub"/>
</dbReference>
<evidence type="ECO:0000256" key="5">
    <source>
        <dbReference type="ARBA" id="ARBA00023295"/>
    </source>
</evidence>
<dbReference type="RefSeq" id="WP_311734049.1">
    <property type="nucleotide sequence ID" value="NZ_JACHMP010000001.1"/>
</dbReference>
<keyword evidence="10" id="KW-1185">Reference proteome</keyword>
<dbReference type="PANTHER" id="PTHR22600">
    <property type="entry name" value="BETA-HEXOSAMINIDASE"/>
    <property type="match status" value="1"/>
</dbReference>
<evidence type="ECO:0000256" key="1">
    <source>
        <dbReference type="ARBA" id="ARBA00001231"/>
    </source>
</evidence>
<sequence>MRLGMIGGMTHLLPLPAAVVPTGGSAELPPGTTVAGPAELVDAVRLALPVLDPRPAATGTIMVESAASLGAEAYTLEVTAQGVRITAGGRAGAFYAGQTLRQFLPDAAFRTVPRAGWTVPCGRVEDAPRFSWRGVHLDVARHFLPRREVLRMIDLMAVHKLNRLHLHLVDDQGWRVESRAHPRLHEVGSHRRRTLVSYYREEPVFDDVPHGGYYTLDDLAEIGAYARARAVTVVPEIDVPGHASAILAAYPELDARATGGRRPEPFHVLERWGISPAILSPLPGTIDFLTAVFEEILQALGETPYVHIGGDECVLDDWAASPEIVAFQAELGLAGPADLHAWFLRRLADVLAERGSRAVVWDEAFVSGMLRPDTVVMPWRGPGVARRAAAAGHDVVQTPVFPLYFDYAEAASEREPLAIGDTITVSDVAAFDPAPGSWTDSERERVLGAQFQLWSERLPDARAVDYRAWPRGCALAEVAWSGSAGPGFDARLEGHLGRLDALGVEYRPPAGPRPWQEGGTGRRRHRPGIVRVDEAMRHLEEMTHAADSTRPSM</sequence>
<comment type="caution">
    <text evidence="9">The sequence shown here is derived from an EMBL/GenBank/DDBJ whole genome shotgun (WGS) entry which is preliminary data.</text>
</comment>
<feature type="active site" description="Proton donor" evidence="6">
    <location>
        <position position="312"/>
    </location>
</feature>
<evidence type="ECO:0000259" key="7">
    <source>
        <dbReference type="Pfam" id="PF00728"/>
    </source>
</evidence>
<dbReference type="PRINTS" id="PR00738">
    <property type="entry name" value="GLHYDRLASE20"/>
</dbReference>
<dbReference type="GO" id="GO:0016020">
    <property type="term" value="C:membrane"/>
    <property type="evidence" value="ECO:0007669"/>
    <property type="project" value="TreeGrafter"/>
</dbReference>
<accession>A0A7W9IHE9</accession>
<dbReference type="Pfam" id="PF00728">
    <property type="entry name" value="Glyco_hydro_20"/>
    <property type="match status" value="1"/>
</dbReference>
<dbReference type="EC" id="3.2.1.52" evidence="3"/>
<feature type="domain" description="Beta-hexosaminidase bacterial type N-terminal" evidence="8">
    <location>
        <begin position="12"/>
        <end position="127"/>
    </location>
</feature>
<evidence type="ECO:0000256" key="3">
    <source>
        <dbReference type="ARBA" id="ARBA00012663"/>
    </source>
</evidence>
<feature type="domain" description="Glycoside hydrolase family 20 catalytic" evidence="7">
    <location>
        <begin position="130"/>
        <end position="482"/>
    </location>
</feature>
<keyword evidence="4 9" id="KW-0378">Hydrolase</keyword>
<dbReference type="SUPFAM" id="SSF51445">
    <property type="entry name" value="(Trans)glycosidases"/>
    <property type="match status" value="1"/>
</dbReference>
<evidence type="ECO:0000256" key="4">
    <source>
        <dbReference type="ARBA" id="ARBA00022801"/>
    </source>
</evidence>
<comment type="similarity">
    <text evidence="2">Belongs to the glycosyl hydrolase 20 family.</text>
</comment>
<evidence type="ECO:0000313" key="9">
    <source>
        <dbReference type="EMBL" id="MBB5820770.1"/>
    </source>
</evidence>
<name>A0A7W9IHE9_9ACTN</name>
<dbReference type="InterPro" id="IPR015883">
    <property type="entry name" value="Glyco_hydro_20_cat"/>
</dbReference>
<comment type="catalytic activity">
    <reaction evidence="1">
        <text>Hydrolysis of terminal non-reducing N-acetyl-D-hexosamine residues in N-acetyl-beta-D-hexosaminides.</text>
        <dbReference type="EC" id="3.2.1.52"/>
    </reaction>
</comment>
<dbReference type="GO" id="GO:0004563">
    <property type="term" value="F:beta-N-acetylhexosaminidase activity"/>
    <property type="evidence" value="ECO:0007669"/>
    <property type="project" value="UniProtKB-EC"/>
</dbReference>
<dbReference type="InterPro" id="IPR029018">
    <property type="entry name" value="Hex-like_dom2"/>
</dbReference>
<evidence type="ECO:0000313" key="10">
    <source>
        <dbReference type="Proteomes" id="UP000540685"/>
    </source>
</evidence>
<dbReference type="EMBL" id="JACHMP010000001">
    <property type="protein sequence ID" value="MBB5820770.1"/>
    <property type="molecule type" value="Genomic_DNA"/>
</dbReference>
<dbReference type="PANTHER" id="PTHR22600:SF57">
    <property type="entry name" value="BETA-N-ACETYLHEXOSAMINIDASE"/>
    <property type="match status" value="1"/>
</dbReference>
<reference evidence="9 10" key="1">
    <citation type="submission" date="2020-08" db="EMBL/GenBank/DDBJ databases">
        <title>Sequencing the genomes of 1000 actinobacteria strains.</title>
        <authorList>
            <person name="Klenk H.-P."/>
        </authorList>
    </citation>
    <scope>NUCLEOTIDE SEQUENCE [LARGE SCALE GENOMIC DNA]</scope>
    <source>
        <strain evidence="9 10">DSM 46887</strain>
    </source>
</reference>
<dbReference type="SUPFAM" id="SSF55545">
    <property type="entry name" value="beta-N-acetylhexosaminidase-like domain"/>
    <property type="match status" value="1"/>
</dbReference>
<dbReference type="AlphaFoldDB" id="A0A7W9IHE9"/>
<evidence type="ECO:0000259" key="8">
    <source>
        <dbReference type="Pfam" id="PF02838"/>
    </source>
</evidence>